<dbReference type="Proteomes" id="UP000269721">
    <property type="component" value="Unassembled WGS sequence"/>
</dbReference>
<keyword evidence="2" id="KW-0677">Repeat</keyword>
<dbReference type="CDD" id="cd00200">
    <property type="entry name" value="WD40"/>
    <property type="match status" value="1"/>
</dbReference>
<dbReference type="InterPro" id="IPR015943">
    <property type="entry name" value="WD40/YVTN_repeat-like_dom_sf"/>
</dbReference>
<feature type="repeat" description="WD" evidence="3">
    <location>
        <begin position="85"/>
        <end position="126"/>
    </location>
</feature>
<feature type="repeat" description="WD" evidence="3">
    <location>
        <begin position="136"/>
        <end position="167"/>
    </location>
</feature>
<dbReference type="OrthoDB" id="10261640at2759"/>
<evidence type="ECO:0000313" key="4">
    <source>
        <dbReference type="EMBL" id="RKO87112.1"/>
    </source>
</evidence>
<dbReference type="Gene3D" id="2.130.10.10">
    <property type="entry name" value="YVTN repeat-like/Quinoprotein amine dehydrogenase"/>
    <property type="match status" value="1"/>
</dbReference>
<reference evidence="5" key="1">
    <citation type="journal article" date="2018" name="Nat. Microbiol.">
        <title>Leveraging single-cell genomics to expand the fungal tree of life.</title>
        <authorList>
            <person name="Ahrendt S.R."/>
            <person name="Quandt C.A."/>
            <person name="Ciobanu D."/>
            <person name="Clum A."/>
            <person name="Salamov A."/>
            <person name="Andreopoulos B."/>
            <person name="Cheng J.F."/>
            <person name="Woyke T."/>
            <person name="Pelin A."/>
            <person name="Henrissat B."/>
            <person name="Reynolds N.K."/>
            <person name="Benny G.L."/>
            <person name="Smith M.E."/>
            <person name="James T.Y."/>
            <person name="Grigoriev I.V."/>
        </authorList>
    </citation>
    <scope>NUCLEOTIDE SEQUENCE [LARGE SCALE GENOMIC DNA]</scope>
</reference>
<proteinExistence type="predicted"/>
<evidence type="ECO:0000313" key="5">
    <source>
        <dbReference type="Proteomes" id="UP000269721"/>
    </source>
</evidence>
<evidence type="ECO:0000256" key="3">
    <source>
        <dbReference type="PROSITE-ProRule" id="PRU00221"/>
    </source>
</evidence>
<dbReference type="InterPro" id="IPR036322">
    <property type="entry name" value="WD40_repeat_dom_sf"/>
</dbReference>
<dbReference type="AlphaFoldDB" id="A0A4P9W588"/>
<dbReference type="PANTHER" id="PTHR19857:SF8">
    <property type="entry name" value="ANGIO-ASSOCIATED MIGRATORY CELL PROTEIN"/>
    <property type="match status" value="1"/>
</dbReference>
<dbReference type="SMART" id="SM00320">
    <property type="entry name" value="WD40"/>
    <property type="match status" value="5"/>
</dbReference>
<dbReference type="InterPro" id="IPR051179">
    <property type="entry name" value="WD_repeat_multifunction"/>
</dbReference>
<dbReference type="Pfam" id="PF00400">
    <property type="entry name" value="WD40"/>
    <property type="match status" value="5"/>
</dbReference>
<evidence type="ECO:0000256" key="2">
    <source>
        <dbReference type="ARBA" id="ARBA00022737"/>
    </source>
</evidence>
<dbReference type="InterPro" id="IPR001680">
    <property type="entry name" value="WD40_rpt"/>
</dbReference>
<accession>A0A4P9W588</accession>
<dbReference type="PROSITE" id="PS50294">
    <property type="entry name" value="WD_REPEATS_REGION"/>
    <property type="match status" value="1"/>
</dbReference>
<name>A0A4P9W588_9FUNG</name>
<feature type="repeat" description="WD" evidence="3">
    <location>
        <begin position="215"/>
        <end position="245"/>
    </location>
</feature>
<feature type="repeat" description="WD" evidence="3">
    <location>
        <begin position="168"/>
        <end position="209"/>
    </location>
</feature>
<keyword evidence="5" id="KW-1185">Reference proteome</keyword>
<evidence type="ECO:0000256" key="1">
    <source>
        <dbReference type="ARBA" id="ARBA00022574"/>
    </source>
</evidence>
<gene>
    <name evidence="4" type="ORF">BDK51DRAFT_22281</name>
</gene>
<organism evidence="4 5">
    <name type="scientific">Blyttiomyces helicus</name>
    <dbReference type="NCBI Taxonomy" id="388810"/>
    <lineage>
        <taxon>Eukaryota</taxon>
        <taxon>Fungi</taxon>
        <taxon>Fungi incertae sedis</taxon>
        <taxon>Chytridiomycota</taxon>
        <taxon>Chytridiomycota incertae sedis</taxon>
        <taxon>Chytridiomycetes</taxon>
        <taxon>Chytridiomycetes incertae sedis</taxon>
        <taxon>Blyttiomyces</taxon>
    </lineage>
</organism>
<keyword evidence="1 3" id="KW-0853">WD repeat</keyword>
<dbReference type="EMBL" id="KZ997674">
    <property type="protein sequence ID" value="RKO87112.1"/>
    <property type="molecule type" value="Genomic_DNA"/>
</dbReference>
<protein>
    <submittedName>
        <fullName evidence="4">WD40-repeat-containing domain protein</fullName>
    </submittedName>
</protein>
<dbReference type="SUPFAM" id="SSF50978">
    <property type="entry name" value="WD40 repeat-like"/>
    <property type="match status" value="1"/>
</dbReference>
<dbReference type="PROSITE" id="PS50082">
    <property type="entry name" value="WD_REPEATS_2"/>
    <property type="match status" value="5"/>
</dbReference>
<sequence>MFPGEVFGVCDFAWSGAHPLLLFLQPALGDEDVLVDESVQGFFDHREPVFAVALHPTDSNIAVSGGGDDKSYLWRVDTGAKVFDLQAHDDSVACVAFNWDGSLVASGGLDGKVVVSRVATGEHVTTLVGPAEINWIDWHPKGNVLIAGSEDSSVWMWQVPSGDCMQVFSGHIDSVTCGRFLPNGKGIVTGSADGTLILWDPRTAAATLRLSGEDGRFHATGITSLAVHSDSNLVISGGMDGSVRLVHIGNGKVWLGRRVKVALFCF</sequence>
<dbReference type="PANTHER" id="PTHR19857">
    <property type="entry name" value="MITOCHONDRIAL DIVISION PROTEIN 1-RELATED"/>
    <property type="match status" value="1"/>
</dbReference>
<feature type="repeat" description="WD" evidence="3">
    <location>
        <begin position="42"/>
        <end position="84"/>
    </location>
</feature>